<dbReference type="InterPro" id="IPR006175">
    <property type="entry name" value="YjgF/YER057c/UK114"/>
</dbReference>
<reference evidence="3" key="5">
    <citation type="submission" date="2023-02" db="EMBL/GenBank/DDBJ databases">
        <title>The sequence of Aeromonas hydrophila K533.</title>
        <authorList>
            <person name="Luo X."/>
        </authorList>
    </citation>
    <scope>NUCLEOTIDE SEQUENCE</scope>
    <source>
        <strain evidence="3">K533</strain>
    </source>
</reference>
<gene>
    <name evidence="2" type="ORF">C6C11_18195</name>
    <name evidence="1" type="ORF">H2136_00095</name>
    <name evidence="3" type="ORF">PY771_22760</name>
</gene>
<dbReference type="Gene3D" id="3.30.1330.40">
    <property type="entry name" value="RutC-like"/>
    <property type="match status" value="1"/>
</dbReference>
<dbReference type="Proteomes" id="UP000253075">
    <property type="component" value="Unassembled WGS sequence"/>
</dbReference>
<dbReference type="PANTHER" id="PTHR47328">
    <property type="match status" value="1"/>
</dbReference>
<name>A0A0A6CAQ1_AERHY</name>
<dbReference type="PANTHER" id="PTHR47328:SF1">
    <property type="entry name" value="RUTC FAMILY PROTEIN YOAB"/>
    <property type="match status" value="1"/>
</dbReference>
<evidence type="ECO:0000313" key="1">
    <source>
        <dbReference type="EMBL" id="MBC8673709.1"/>
    </source>
</evidence>
<dbReference type="InterPro" id="IPR035709">
    <property type="entry name" value="YoaB-like"/>
</dbReference>
<evidence type="ECO:0000313" key="3">
    <source>
        <dbReference type="EMBL" id="WEE26389.1"/>
    </source>
</evidence>
<reference evidence="4" key="2">
    <citation type="submission" date="2018-02" db="EMBL/GenBank/DDBJ databases">
        <title>Phenotypic characterization and whole genome analysis of multidrug-resistant, extended-spectrum beta-lactamase-producing bacteria isolated from dogs in Germany.</title>
        <authorList>
            <person name="Williamson C."/>
        </authorList>
    </citation>
    <scope>NUCLEOTIDE SEQUENCE [LARGE SCALE GENOMIC DNA]</scope>
    <source>
        <strain evidence="4">AFG_SD03_1510_Ahy_093</strain>
    </source>
</reference>
<reference evidence="2 4" key="1">
    <citation type="journal article" date="2018" name="PLoS ONE">
        <title>Phenotypic characterization and whole genome analysis of extended-spectrum beta-lactamase-producing bacteria isolated from dogs in Germany.</title>
        <authorList>
            <person name="Boehmer T."/>
            <person name="Vogler A.J."/>
            <person name="Thomas A."/>
            <person name="Sauer S."/>
            <person name="Hergenroether M."/>
            <person name="Straubinger R.K."/>
            <person name="Birdsell D."/>
            <person name="Keim P."/>
            <person name="Sahl J.W."/>
            <person name="Williamson C.H."/>
            <person name="Riehm J.M."/>
        </authorList>
    </citation>
    <scope>NUCLEOTIDE SEQUENCE [LARGE SCALE GENOMIC DNA]</scope>
    <source>
        <strain evidence="2 4">AFG_SD03_1510_Ahy_093</strain>
    </source>
</reference>
<dbReference type="InterPro" id="IPR035959">
    <property type="entry name" value="RutC-like_sf"/>
</dbReference>
<evidence type="ECO:0000313" key="2">
    <source>
        <dbReference type="EMBL" id="RCF46306.1"/>
    </source>
</evidence>
<reference evidence="2" key="3">
    <citation type="submission" date="2018-02" db="EMBL/GenBank/DDBJ databases">
        <authorList>
            <person name="Williamson C."/>
        </authorList>
    </citation>
    <scope>NUCLEOTIDE SEQUENCE</scope>
    <source>
        <strain evidence="2">AFG_SD03_1510_Ahy_093</strain>
    </source>
</reference>
<accession>A0A0A6CAQ1</accession>
<dbReference type="EMBL" id="CP118942">
    <property type="protein sequence ID" value="WEE26389.1"/>
    <property type="molecule type" value="Genomic_DNA"/>
</dbReference>
<reference evidence="1" key="4">
    <citation type="submission" date="2020-07" db="EMBL/GenBank/DDBJ databases">
        <title>Carbapenem Resistant Aeromonas hydrophila Carrying blacphA7 Isolated from Two Solid Organ Transplant Patients.</title>
        <authorList>
            <person name="Hilt E."/>
            <person name="Fitzwater S.P."/>
            <person name="Ward K."/>
            <person name="De St Maurice A."/>
            <person name="Chandrasekaran S."/>
            <person name="Garner O.B."/>
            <person name="Yang S."/>
        </authorList>
    </citation>
    <scope>NUCLEOTIDE SEQUENCE</scope>
    <source>
        <strain evidence="1">B-1</strain>
    </source>
</reference>
<dbReference type="KEGG" id="aaj:BOQ57_00520"/>
<dbReference type="RefSeq" id="WP_016348988.1">
    <property type="nucleotide sequence ID" value="NZ_AP022206.1"/>
</dbReference>
<sequence length="115" mass="12640">MPAITRIGTTQRWSDVVIHNGTLYVVEVPATDTADIHQQTREVLESLQRLLEANGSGVDKILMANIYLKDIADIAAFNEQWDAWIPAGTAPVRACVQARLAHEGYKVEVQLTAAV</sequence>
<protein>
    <submittedName>
        <fullName evidence="1">RidA family protein</fullName>
    </submittedName>
</protein>
<dbReference type="EMBL" id="JACLAN010000001">
    <property type="protein sequence ID" value="MBC8673709.1"/>
    <property type="molecule type" value="Genomic_DNA"/>
</dbReference>
<dbReference type="CDD" id="cd06150">
    <property type="entry name" value="YjgF_YER057c_UK114_like_2"/>
    <property type="match status" value="1"/>
</dbReference>
<dbReference type="Pfam" id="PF01042">
    <property type="entry name" value="Ribonuc_L-PSP"/>
    <property type="match status" value="1"/>
</dbReference>
<evidence type="ECO:0000313" key="4">
    <source>
        <dbReference type="Proteomes" id="UP000253075"/>
    </source>
</evidence>
<organism evidence="1">
    <name type="scientific">Aeromonas hydrophila</name>
    <dbReference type="NCBI Taxonomy" id="644"/>
    <lineage>
        <taxon>Bacteria</taxon>
        <taxon>Pseudomonadati</taxon>
        <taxon>Pseudomonadota</taxon>
        <taxon>Gammaproteobacteria</taxon>
        <taxon>Aeromonadales</taxon>
        <taxon>Aeromonadaceae</taxon>
        <taxon>Aeromonas</taxon>
    </lineage>
</organism>
<dbReference type="EMBL" id="PUTQ01000029">
    <property type="protein sequence ID" value="RCF46306.1"/>
    <property type="molecule type" value="Genomic_DNA"/>
</dbReference>
<dbReference type="AlphaFoldDB" id="A0A0A6CAQ1"/>
<dbReference type="SUPFAM" id="SSF55298">
    <property type="entry name" value="YjgF-like"/>
    <property type="match status" value="1"/>
</dbReference>
<proteinExistence type="predicted"/>
<dbReference type="Proteomes" id="UP001214666">
    <property type="component" value="Chromosome"/>
</dbReference>